<dbReference type="PANTHER" id="PTHR43798:SF33">
    <property type="entry name" value="HYDROLASE, PUTATIVE (AFU_ORTHOLOGUE AFUA_2G14860)-RELATED"/>
    <property type="match status" value="1"/>
</dbReference>
<evidence type="ECO:0000313" key="3">
    <source>
        <dbReference type="Proteomes" id="UP001549257"/>
    </source>
</evidence>
<dbReference type="InterPro" id="IPR029058">
    <property type="entry name" value="AB_hydrolase_fold"/>
</dbReference>
<dbReference type="EMBL" id="JBEPSJ010000002">
    <property type="protein sequence ID" value="MET4582435.1"/>
    <property type="molecule type" value="Genomic_DNA"/>
</dbReference>
<dbReference type="Proteomes" id="UP001549257">
    <property type="component" value="Unassembled WGS sequence"/>
</dbReference>
<name>A0ABV2QPB9_9MICO</name>
<dbReference type="PANTHER" id="PTHR43798">
    <property type="entry name" value="MONOACYLGLYCEROL LIPASE"/>
    <property type="match status" value="1"/>
</dbReference>
<feature type="domain" description="AB hydrolase-1" evidence="1">
    <location>
        <begin position="26"/>
        <end position="239"/>
    </location>
</feature>
<sequence>MPHDASAPLVLPQRHWGDADSPRRALLVHGLTSNGATWWRVGEALAADGWHVTAVDLRGNGGAPVAERYDFAAYAGDLPGDDWDVVVGHSLGGAVAVVAASRPGFTRRLVLLDPALAVEGDDVAGLLVGELAELRLDQDGFRQLRPLWHPHDIELKAAAVAQATAHMVERTVGDNSPWNVLAETSALEVPTLLVGGDHAVYSMVPTDSARSLVASNPNLSYVVVPGSGHSPHRDRPDETLSLLRGWLADS</sequence>
<organism evidence="2 3">
    <name type="scientific">Conyzicola nivalis</name>
    <dbReference type="NCBI Taxonomy" id="1477021"/>
    <lineage>
        <taxon>Bacteria</taxon>
        <taxon>Bacillati</taxon>
        <taxon>Actinomycetota</taxon>
        <taxon>Actinomycetes</taxon>
        <taxon>Micrococcales</taxon>
        <taxon>Microbacteriaceae</taxon>
        <taxon>Conyzicola</taxon>
    </lineage>
</organism>
<proteinExistence type="predicted"/>
<reference evidence="2 3" key="1">
    <citation type="submission" date="2024-06" db="EMBL/GenBank/DDBJ databases">
        <title>Sorghum-associated microbial communities from plants grown in Nebraska, USA.</title>
        <authorList>
            <person name="Schachtman D."/>
        </authorList>
    </citation>
    <scope>NUCLEOTIDE SEQUENCE [LARGE SCALE GENOMIC DNA]</scope>
    <source>
        <strain evidence="2 3">2857</strain>
    </source>
</reference>
<evidence type="ECO:0000259" key="1">
    <source>
        <dbReference type="Pfam" id="PF12697"/>
    </source>
</evidence>
<dbReference type="InterPro" id="IPR050266">
    <property type="entry name" value="AB_hydrolase_sf"/>
</dbReference>
<accession>A0ABV2QPB9</accession>
<keyword evidence="3" id="KW-1185">Reference proteome</keyword>
<dbReference type="RefSeq" id="WP_354024626.1">
    <property type="nucleotide sequence ID" value="NZ_JBEPSJ010000002.1"/>
</dbReference>
<gene>
    <name evidence="2" type="ORF">ABIE21_001945</name>
</gene>
<dbReference type="Gene3D" id="3.40.50.1820">
    <property type="entry name" value="alpha/beta hydrolase"/>
    <property type="match status" value="1"/>
</dbReference>
<comment type="caution">
    <text evidence="2">The sequence shown here is derived from an EMBL/GenBank/DDBJ whole genome shotgun (WGS) entry which is preliminary data.</text>
</comment>
<dbReference type="SUPFAM" id="SSF53474">
    <property type="entry name" value="alpha/beta-Hydrolases"/>
    <property type="match status" value="1"/>
</dbReference>
<dbReference type="Pfam" id="PF12697">
    <property type="entry name" value="Abhydrolase_6"/>
    <property type="match status" value="1"/>
</dbReference>
<protein>
    <submittedName>
        <fullName evidence="2">Pimeloyl-ACP methyl ester carboxylesterase</fullName>
    </submittedName>
</protein>
<dbReference type="InterPro" id="IPR000073">
    <property type="entry name" value="AB_hydrolase_1"/>
</dbReference>
<evidence type="ECO:0000313" key="2">
    <source>
        <dbReference type="EMBL" id="MET4582435.1"/>
    </source>
</evidence>